<dbReference type="AlphaFoldDB" id="A0AB35WQ96"/>
<feature type="region of interest" description="Disordered" evidence="1">
    <location>
        <begin position="1"/>
        <end position="21"/>
    </location>
</feature>
<dbReference type="RefSeq" id="WP_330079490.1">
    <property type="nucleotide sequence ID" value="NZ_JAZDCU010000025.1"/>
</dbReference>
<evidence type="ECO:0000313" key="2">
    <source>
        <dbReference type="EMBL" id="MEE1866860.1"/>
    </source>
</evidence>
<accession>A0AB35WQ96</accession>
<dbReference type="EMBL" id="JAZDQP010000006">
    <property type="protein sequence ID" value="MEE1866860.1"/>
    <property type="molecule type" value="Genomic_DNA"/>
</dbReference>
<keyword evidence="3" id="KW-1185">Reference proteome</keyword>
<dbReference type="Proteomes" id="UP001307839">
    <property type="component" value="Unassembled WGS sequence"/>
</dbReference>
<reference evidence="2 3" key="1">
    <citation type="submission" date="2024-01" db="EMBL/GenBank/DDBJ databases">
        <title>Unpublished Manusciprt.</title>
        <authorList>
            <person name="Duman M."/>
            <person name="Valdes E.G."/>
            <person name="Ajmi N."/>
            <person name="Altun S."/>
            <person name="Saticioglu I.B."/>
        </authorList>
    </citation>
    <scope>NUCLEOTIDE SEQUENCE [LARGE SCALE GENOMIC DNA]</scope>
    <source>
        <strain evidence="2 3">120P</strain>
    </source>
</reference>
<comment type="caution">
    <text evidence="2">The sequence shown here is derived from an EMBL/GenBank/DDBJ whole genome shotgun (WGS) entry which is preliminary data.</text>
</comment>
<feature type="compositionally biased region" description="Polar residues" evidence="1">
    <location>
        <begin position="1"/>
        <end position="14"/>
    </location>
</feature>
<proteinExistence type="predicted"/>
<evidence type="ECO:0000313" key="3">
    <source>
        <dbReference type="Proteomes" id="UP001307839"/>
    </source>
</evidence>
<name>A0AB35WQ96_9PSED</name>
<organism evidence="2 3">
    <name type="scientific">Pseudomonas auratipiscis</name>
    <dbReference type="NCBI Taxonomy" id="3115853"/>
    <lineage>
        <taxon>Bacteria</taxon>
        <taxon>Pseudomonadati</taxon>
        <taxon>Pseudomonadota</taxon>
        <taxon>Gammaproteobacteria</taxon>
        <taxon>Pseudomonadales</taxon>
        <taxon>Pseudomonadaceae</taxon>
        <taxon>Pseudomonas</taxon>
    </lineage>
</organism>
<sequence>MKESSPAITLQPVESTAGADKQPALTLYLRHDFDVEGQLLDYAMHEDWLNNVHSKARHKPREH</sequence>
<protein>
    <submittedName>
        <fullName evidence="2">Uncharacterized protein</fullName>
    </submittedName>
</protein>
<evidence type="ECO:0000256" key="1">
    <source>
        <dbReference type="SAM" id="MobiDB-lite"/>
    </source>
</evidence>
<gene>
    <name evidence="2" type="ORF">V0R53_10695</name>
</gene>